<dbReference type="EMBL" id="LR796737">
    <property type="protein sequence ID" value="CAB4162909.1"/>
    <property type="molecule type" value="Genomic_DNA"/>
</dbReference>
<evidence type="ECO:0000313" key="1">
    <source>
        <dbReference type="EMBL" id="CAB4143568.1"/>
    </source>
</evidence>
<gene>
    <name evidence="1" type="ORF">UFOVP436_177</name>
    <name evidence="2" type="ORF">UFOVP784_177</name>
</gene>
<proteinExistence type="predicted"/>
<reference evidence="2" key="1">
    <citation type="submission" date="2020-04" db="EMBL/GenBank/DDBJ databases">
        <authorList>
            <person name="Chiriac C."/>
            <person name="Salcher M."/>
            <person name="Ghai R."/>
            <person name="Kavagutti S V."/>
        </authorList>
    </citation>
    <scope>NUCLEOTIDE SEQUENCE</scope>
</reference>
<evidence type="ECO:0000313" key="2">
    <source>
        <dbReference type="EMBL" id="CAB4162909.1"/>
    </source>
</evidence>
<protein>
    <submittedName>
        <fullName evidence="2">Uncharacterized protein</fullName>
    </submittedName>
</protein>
<name>A0A6J5NTY0_9CAUD</name>
<organism evidence="2">
    <name type="scientific">uncultured Caudovirales phage</name>
    <dbReference type="NCBI Taxonomy" id="2100421"/>
    <lineage>
        <taxon>Viruses</taxon>
        <taxon>Duplodnaviria</taxon>
        <taxon>Heunggongvirae</taxon>
        <taxon>Uroviricota</taxon>
        <taxon>Caudoviricetes</taxon>
        <taxon>Peduoviridae</taxon>
        <taxon>Maltschvirus</taxon>
        <taxon>Maltschvirus maltsch</taxon>
    </lineage>
</organism>
<dbReference type="EMBL" id="LR796418">
    <property type="protein sequence ID" value="CAB4143568.1"/>
    <property type="molecule type" value="Genomic_DNA"/>
</dbReference>
<sequence length="106" mass="11351">MPKITKNALEESNGSPIDQAVSSLAGEISLSSSPIFICGVNRKINIGNFENVDVYAGITIPLDGINPLDREAFSEAVKDAAAYGFSLVSKETGERYMLIKDAQQAK</sequence>
<accession>A0A6J5NTY0</accession>